<keyword evidence="3 4" id="KW-0143">Chaperone</keyword>
<comment type="function">
    <text evidence="4 5">Together with the chaperonin GroEL, plays an essential role in assisting protein folding. The GroEL-GroES system forms a nano-cage that allows encapsulation of the non-native substrate proteins and provides a physical environment optimized to promote and accelerate protein folding. GroES binds to the apical surface of the GroEL ring, thereby capping the opening of the GroEL channel.</text>
</comment>
<dbReference type="Proteomes" id="UP000249645">
    <property type="component" value="Unassembled WGS sequence"/>
</dbReference>
<dbReference type="EMBL" id="QFOI01000226">
    <property type="protein sequence ID" value="PZP46411.1"/>
    <property type="molecule type" value="Genomic_DNA"/>
</dbReference>
<dbReference type="GO" id="GO:0005524">
    <property type="term" value="F:ATP binding"/>
    <property type="evidence" value="ECO:0007669"/>
    <property type="project" value="InterPro"/>
</dbReference>
<dbReference type="GO" id="GO:0005737">
    <property type="term" value="C:cytoplasm"/>
    <property type="evidence" value="ECO:0007669"/>
    <property type="project" value="UniProtKB-SubCell"/>
</dbReference>
<dbReference type="NCBIfam" id="NF001533">
    <property type="entry name" value="PRK00364.2-4"/>
    <property type="match status" value="1"/>
</dbReference>
<dbReference type="PANTHER" id="PTHR10772:SF58">
    <property type="entry name" value="CO-CHAPERONIN GROES"/>
    <property type="match status" value="1"/>
</dbReference>
<dbReference type="SMART" id="SM00883">
    <property type="entry name" value="Cpn10"/>
    <property type="match status" value="1"/>
</dbReference>
<evidence type="ECO:0000256" key="5">
    <source>
        <dbReference type="RuleBase" id="RU000535"/>
    </source>
</evidence>
<gene>
    <name evidence="4" type="primary">groES</name>
    <name evidence="4" type="synonym">groS</name>
    <name evidence="6" type="ORF">DI598_12145</name>
</gene>
<dbReference type="PROSITE" id="PS00681">
    <property type="entry name" value="CHAPERONINS_CPN10"/>
    <property type="match status" value="1"/>
</dbReference>
<dbReference type="PRINTS" id="PR00297">
    <property type="entry name" value="CHAPERONIN10"/>
</dbReference>
<reference evidence="6 7" key="1">
    <citation type="submission" date="2017-11" db="EMBL/GenBank/DDBJ databases">
        <title>Infants hospitalized years apart are colonized by the same room-sourced microbial strains.</title>
        <authorList>
            <person name="Brooks B."/>
            <person name="Olm M.R."/>
            <person name="Firek B.A."/>
            <person name="Baker R."/>
            <person name="Thomas B.C."/>
            <person name="Morowitz M.J."/>
            <person name="Banfield J.F."/>
        </authorList>
    </citation>
    <scope>NUCLEOTIDE SEQUENCE [LARGE SCALE GENOMIC DNA]</scope>
    <source>
        <strain evidence="6">S2_009_000_R2_76</strain>
    </source>
</reference>
<dbReference type="InterPro" id="IPR037124">
    <property type="entry name" value="Chaperonin_GroES_sf"/>
</dbReference>
<dbReference type="InterPro" id="IPR018369">
    <property type="entry name" value="Chaprnonin_Cpn10_CS"/>
</dbReference>
<accession>A0A2W5EQU7</accession>
<dbReference type="SUPFAM" id="SSF50129">
    <property type="entry name" value="GroES-like"/>
    <property type="match status" value="1"/>
</dbReference>
<dbReference type="AlphaFoldDB" id="A0A2W5EQU7"/>
<evidence type="ECO:0000313" key="7">
    <source>
        <dbReference type="Proteomes" id="UP000249645"/>
    </source>
</evidence>
<evidence type="ECO:0000256" key="3">
    <source>
        <dbReference type="ARBA" id="ARBA00023186"/>
    </source>
</evidence>
<dbReference type="GO" id="GO:0051082">
    <property type="term" value="F:unfolded protein binding"/>
    <property type="evidence" value="ECO:0007669"/>
    <property type="project" value="TreeGrafter"/>
</dbReference>
<comment type="caution">
    <text evidence="6">The sequence shown here is derived from an EMBL/GenBank/DDBJ whole genome shotgun (WGS) entry which is preliminary data.</text>
</comment>
<protein>
    <recommendedName>
        <fullName evidence="4">Co-chaperonin GroES</fullName>
    </recommendedName>
    <alternativeName>
        <fullName evidence="4">10 kDa chaperonin</fullName>
    </alternativeName>
    <alternativeName>
        <fullName evidence="4">Chaperonin-10</fullName>
        <shortName evidence="4">Cpn10</shortName>
    </alternativeName>
</protein>
<dbReference type="Pfam" id="PF00166">
    <property type="entry name" value="Cpn10"/>
    <property type="match status" value="1"/>
</dbReference>
<dbReference type="InterPro" id="IPR020818">
    <property type="entry name" value="Chaperonin_GroES"/>
</dbReference>
<dbReference type="HAMAP" id="MF_00580">
    <property type="entry name" value="CH10"/>
    <property type="match status" value="1"/>
</dbReference>
<comment type="subcellular location">
    <subcellularLocation>
        <location evidence="4">Cytoplasm</location>
    </subcellularLocation>
</comment>
<dbReference type="CDD" id="cd00320">
    <property type="entry name" value="cpn10"/>
    <property type="match status" value="1"/>
</dbReference>
<proteinExistence type="inferred from homology"/>
<evidence type="ECO:0000256" key="2">
    <source>
        <dbReference type="ARBA" id="ARBA00022490"/>
    </source>
</evidence>
<dbReference type="GO" id="GO:0044183">
    <property type="term" value="F:protein folding chaperone"/>
    <property type="evidence" value="ECO:0007669"/>
    <property type="project" value="InterPro"/>
</dbReference>
<sequence>MAKKLNVTPLHDRVIIKPAAAEEKTAGGIIIPDTAKEKPQRGEVVAVGAGKKDEPLTVKVGDVVLYGKYAGTELPVEGIDYLIMRESDIVAILGK</sequence>
<evidence type="ECO:0000313" key="6">
    <source>
        <dbReference type="EMBL" id="PZP46411.1"/>
    </source>
</evidence>
<dbReference type="InterPro" id="IPR011032">
    <property type="entry name" value="GroES-like_sf"/>
</dbReference>
<evidence type="ECO:0000256" key="1">
    <source>
        <dbReference type="ARBA" id="ARBA00006975"/>
    </source>
</evidence>
<organism evidence="6 7">
    <name type="scientific">Pseudopedobacter saltans</name>
    <dbReference type="NCBI Taxonomy" id="151895"/>
    <lineage>
        <taxon>Bacteria</taxon>
        <taxon>Pseudomonadati</taxon>
        <taxon>Bacteroidota</taxon>
        <taxon>Sphingobacteriia</taxon>
        <taxon>Sphingobacteriales</taxon>
        <taxon>Sphingobacteriaceae</taxon>
        <taxon>Pseudopedobacter</taxon>
    </lineage>
</organism>
<keyword evidence="2 4" id="KW-0963">Cytoplasm</keyword>
<dbReference type="NCBIfam" id="NF001531">
    <property type="entry name" value="PRK00364.2-2"/>
    <property type="match status" value="1"/>
</dbReference>
<dbReference type="GO" id="GO:0051087">
    <property type="term" value="F:protein-folding chaperone binding"/>
    <property type="evidence" value="ECO:0007669"/>
    <property type="project" value="TreeGrafter"/>
</dbReference>
<dbReference type="GO" id="GO:0046872">
    <property type="term" value="F:metal ion binding"/>
    <property type="evidence" value="ECO:0007669"/>
    <property type="project" value="TreeGrafter"/>
</dbReference>
<evidence type="ECO:0000256" key="4">
    <source>
        <dbReference type="HAMAP-Rule" id="MF_00580"/>
    </source>
</evidence>
<comment type="subunit">
    <text evidence="4">Heptamer of 7 subunits arranged in a ring. Interacts with the chaperonin GroEL.</text>
</comment>
<dbReference type="FunFam" id="2.30.33.40:FF:000004">
    <property type="entry name" value="10 kDa chaperonin"/>
    <property type="match status" value="1"/>
</dbReference>
<name>A0A2W5EQU7_9SPHI</name>
<comment type="similarity">
    <text evidence="1 4 5">Belongs to the GroES chaperonin family.</text>
</comment>
<dbReference type="PANTHER" id="PTHR10772">
    <property type="entry name" value="10 KDA HEAT SHOCK PROTEIN"/>
    <property type="match status" value="1"/>
</dbReference>
<dbReference type="Gene3D" id="2.30.33.40">
    <property type="entry name" value="GroES chaperonin"/>
    <property type="match status" value="1"/>
</dbReference>